<dbReference type="InterPro" id="IPR001238">
    <property type="entry name" value="DNA-binding_RecF"/>
</dbReference>
<sequence length="357" mass="42168">MFLSYLKLINFRNYKYLEVNFNKGINYILGENAKGKTNLVEAIYFLSIARSFKTNNIKELFKKNSDDFFVKGIFNSNSDSNNELEIYANSKGKRITLNNKKIAKTSELSRYISALVFTPNDTFLLKDSPKDRRYFMNLNISKLYKNYPYYLNNYEKLLKERNSILKEENIDYSLLNVVTNELIDTSKEIYSYRNKFFEQINDKINSIYKELDENNNKISVKYESFISDLDNYKNLANKIYKDSLKEDILKKVTTKGIHKEDFSIYLNEKDIGIYGSQGENRLINLSLILTPYFINNEFNIKPIVILDDVLSELDMHHESKLINFLNNLEQVFITGTKENNLLKNNVYYVDNDDVYRR</sequence>
<keyword evidence="4 12" id="KW-0963">Cytoplasm</keyword>
<dbReference type="Proteomes" id="UP000823613">
    <property type="component" value="Unassembled WGS sequence"/>
</dbReference>
<dbReference type="GO" id="GO:0009432">
    <property type="term" value="P:SOS response"/>
    <property type="evidence" value="ECO:0007669"/>
    <property type="project" value="UniProtKB-UniRule"/>
</dbReference>
<evidence type="ECO:0000256" key="10">
    <source>
        <dbReference type="ARBA" id="ARBA00023204"/>
    </source>
</evidence>
<dbReference type="GO" id="GO:0006260">
    <property type="term" value="P:DNA replication"/>
    <property type="evidence" value="ECO:0007669"/>
    <property type="project" value="UniProtKB-UniRule"/>
</dbReference>
<dbReference type="InterPro" id="IPR003395">
    <property type="entry name" value="RecF/RecN/SMC_N"/>
</dbReference>
<evidence type="ECO:0000256" key="6">
    <source>
        <dbReference type="ARBA" id="ARBA00022741"/>
    </source>
</evidence>
<dbReference type="NCBIfam" id="TIGR00611">
    <property type="entry name" value="recf"/>
    <property type="match status" value="1"/>
</dbReference>
<dbReference type="InterPro" id="IPR027417">
    <property type="entry name" value="P-loop_NTPase"/>
</dbReference>
<dbReference type="HAMAP" id="MF_00365">
    <property type="entry name" value="RecF"/>
    <property type="match status" value="1"/>
</dbReference>
<dbReference type="InterPro" id="IPR018078">
    <property type="entry name" value="DNA-binding_RecF_CS"/>
</dbReference>
<keyword evidence="11 12" id="KW-0742">SOS response</keyword>
<comment type="function">
    <text evidence="12 13">The RecF protein is involved in DNA metabolism; it is required for DNA replication and normal SOS inducibility. RecF binds preferentially to single-stranded, linear DNA. It also seems to bind ATP.</text>
</comment>
<protein>
    <recommendedName>
        <fullName evidence="3 12">DNA replication and repair protein RecF</fullName>
    </recommendedName>
</protein>
<reference evidence="15" key="2">
    <citation type="journal article" date="2021" name="PeerJ">
        <title>Extensive microbial diversity within the chicken gut microbiome revealed by metagenomics and culture.</title>
        <authorList>
            <person name="Gilroy R."/>
            <person name="Ravi A."/>
            <person name="Getino M."/>
            <person name="Pursley I."/>
            <person name="Horton D.L."/>
            <person name="Alikhan N.F."/>
            <person name="Baker D."/>
            <person name="Gharbi K."/>
            <person name="Hall N."/>
            <person name="Watson M."/>
            <person name="Adriaenssens E.M."/>
            <person name="Foster-Nyarko E."/>
            <person name="Jarju S."/>
            <person name="Secka A."/>
            <person name="Antonio M."/>
            <person name="Oren A."/>
            <person name="Chaudhuri R.R."/>
            <person name="La Ragione R."/>
            <person name="Hildebrand F."/>
            <person name="Pallen M.J."/>
        </authorList>
    </citation>
    <scope>NUCLEOTIDE SEQUENCE</scope>
    <source>
        <strain evidence="15">11159</strain>
    </source>
</reference>
<evidence type="ECO:0000256" key="11">
    <source>
        <dbReference type="ARBA" id="ARBA00023236"/>
    </source>
</evidence>
<evidence type="ECO:0000256" key="8">
    <source>
        <dbReference type="ARBA" id="ARBA00022840"/>
    </source>
</evidence>
<reference evidence="15" key="1">
    <citation type="submission" date="2020-10" db="EMBL/GenBank/DDBJ databases">
        <authorList>
            <person name="Gilroy R."/>
        </authorList>
    </citation>
    <scope>NUCLEOTIDE SEQUENCE</scope>
    <source>
        <strain evidence="15">11159</strain>
    </source>
</reference>
<dbReference type="InterPro" id="IPR042174">
    <property type="entry name" value="RecF_2"/>
</dbReference>
<accession>A0A9D9DGP2</accession>
<dbReference type="PANTHER" id="PTHR32182">
    <property type="entry name" value="DNA REPLICATION AND REPAIR PROTEIN RECF"/>
    <property type="match status" value="1"/>
</dbReference>
<evidence type="ECO:0000256" key="4">
    <source>
        <dbReference type="ARBA" id="ARBA00022490"/>
    </source>
</evidence>
<dbReference type="GO" id="GO:0000731">
    <property type="term" value="P:DNA synthesis involved in DNA repair"/>
    <property type="evidence" value="ECO:0007669"/>
    <property type="project" value="TreeGrafter"/>
</dbReference>
<feature type="binding site" evidence="12">
    <location>
        <begin position="30"/>
        <end position="37"/>
    </location>
    <ligand>
        <name>ATP</name>
        <dbReference type="ChEBI" id="CHEBI:30616"/>
    </ligand>
</feature>
<name>A0A9D9DGP2_9BACL</name>
<keyword evidence="9 12" id="KW-0238">DNA-binding</keyword>
<dbReference type="PROSITE" id="PS00618">
    <property type="entry name" value="RECF_2"/>
    <property type="match status" value="1"/>
</dbReference>
<dbReference type="Gene3D" id="3.40.50.300">
    <property type="entry name" value="P-loop containing nucleotide triphosphate hydrolases"/>
    <property type="match status" value="1"/>
</dbReference>
<dbReference type="PANTHER" id="PTHR32182:SF0">
    <property type="entry name" value="DNA REPLICATION AND REPAIR PROTEIN RECF"/>
    <property type="match status" value="1"/>
</dbReference>
<evidence type="ECO:0000256" key="7">
    <source>
        <dbReference type="ARBA" id="ARBA00022763"/>
    </source>
</evidence>
<dbReference type="GO" id="GO:0005524">
    <property type="term" value="F:ATP binding"/>
    <property type="evidence" value="ECO:0007669"/>
    <property type="project" value="UniProtKB-UniRule"/>
</dbReference>
<dbReference type="PROSITE" id="PS00617">
    <property type="entry name" value="RECF_1"/>
    <property type="match status" value="1"/>
</dbReference>
<evidence type="ECO:0000256" key="5">
    <source>
        <dbReference type="ARBA" id="ARBA00022705"/>
    </source>
</evidence>
<feature type="domain" description="RecF/RecN/SMC N-terminal" evidence="14">
    <location>
        <begin position="3"/>
        <end position="344"/>
    </location>
</feature>
<evidence type="ECO:0000313" key="15">
    <source>
        <dbReference type="EMBL" id="MBO8427352.1"/>
    </source>
</evidence>
<keyword evidence="6 12" id="KW-0547">Nucleotide-binding</keyword>
<dbReference type="AlphaFoldDB" id="A0A9D9DGP2"/>
<keyword evidence="5 12" id="KW-0235">DNA replication</keyword>
<dbReference type="GO" id="GO:0006302">
    <property type="term" value="P:double-strand break repair"/>
    <property type="evidence" value="ECO:0007669"/>
    <property type="project" value="TreeGrafter"/>
</dbReference>
<dbReference type="Gene3D" id="1.20.1050.90">
    <property type="entry name" value="RecF/RecN/SMC, N-terminal domain"/>
    <property type="match status" value="1"/>
</dbReference>
<keyword evidence="8 12" id="KW-0067">ATP-binding</keyword>
<keyword evidence="10 12" id="KW-0234">DNA repair</keyword>
<evidence type="ECO:0000256" key="12">
    <source>
        <dbReference type="HAMAP-Rule" id="MF_00365"/>
    </source>
</evidence>
<proteinExistence type="inferred from homology"/>
<evidence type="ECO:0000259" key="14">
    <source>
        <dbReference type="Pfam" id="PF02463"/>
    </source>
</evidence>
<dbReference type="GO" id="GO:0003697">
    <property type="term" value="F:single-stranded DNA binding"/>
    <property type="evidence" value="ECO:0007669"/>
    <property type="project" value="UniProtKB-UniRule"/>
</dbReference>
<dbReference type="GO" id="GO:0005737">
    <property type="term" value="C:cytoplasm"/>
    <property type="evidence" value="ECO:0007669"/>
    <property type="project" value="UniProtKB-SubCell"/>
</dbReference>
<keyword evidence="7 12" id="KW-0227">DNA damage</keyword>
<comment type="caution">
    <text evidence="15">The sequence shown here is derived from an EMBL/GenBank/DDBJ whole genome shotgun (WGS) entry which is preliminary data.</text>
</comment>
<dbReference type="SUPFAM" id="SSF52540">
    <property type="entry name" value="P-loop containing nucleoside triphosphate hydrolases"/>
    <property type="match status" value="1"/>
</dbReference>
<comment type="subcellular location">
    <subcellularLocation>
        <location evidence="1 12 13">Cytoplasm</location>
    </subcellularLocation>
</comment>
<dbReference type="EMBL" id="JADIMY010000046">
    <property type="protein sequence ID" value="MBO8427352.1"/>
    <property type="molecule type" value="Genomic_DNA"/>
</dbReference>
<evidence type="ECO:0000256" key="3">
    <source>
        <dbReference type="ARBA" id="ARBA00020170"/>
    </source>
</evidence>
<evidence type="ECO:0000256" key="13">
    <source>
        <dbReference type="RuleBase" id="RU000578"/>
    </source>
</evidence>
<evidence type="ECO:0000313" key="16">
    <source>
        <dbReference type="Proteomes" id="UP000823613"/>
    </source>
</evidence>
<evidence type="ECO:0000256" key="9">
    <source>
        <dbReference type="ARBA" id="ARBA00023125"/>
    </source>
</evidence>
<comment type="similarity">
    <text evidence="2 12 13">Belongs to the RecF family.</text>
</comment>
<gene>
    <name evidence="12 15" type="primary">recF</name>
    <name evidence="15" type="ORF">IAC58_02175</name>
</gene>
<dbReference type="Pfam" id="PF02463">
    <property type="entry name" value="SMC_N"/>
    <property type="match status" value="1"/>
</dbReference>
<evidence type="ECO:0000256" key="1">
    <source>
        <dbReference type="ARBA" id="ARBA00004496"/>
    </source>
</evidence>
<evidence type="ECO:0000256" key="2">
    <source>
        <dbReference type="ARBA" id="ARBA00008016"/>
    </source>
</evidence>
<organism evidence="15 16">
    <name type="scientific">Candidatus Onthovivens merdipullorum</name>
    <dbReference type="NCBI Taxonomy" id="2840889"/>
    <lineage>
        <taxon>Bacteria</taxon>
        <taxon>Bacillati</taxon>
        <taxon>Bacillota</taxon>
        <taxon>Bacilli</taxon>
        <taxon>Bacillales</taxon>
        <taxon>Candidatus Onthovivens</taxon>
    </lineage>
</organism>